<dbReference type="AlphaFoldDB" id="A0A382PTI2"/>
<feature type="domain" description="DUF4954" evidence="1">
    <location>
        <begin position="7"/>
        <end position="326"/>
    </location>
</feature>
<sequence length="326" mass="33848">MAAGLPLTSKQIACLKAAGCSSSDWSQISVSDGFRADRVRNTHFSGTVRYGSLTGSVTVTGGIELPAGIHDATIVDCEIGDDALVARIGGHLARYCVGDGAVVTDVGTIATREGATFGNCVEAETVNEGGGREVTLFAELSSQFAYLMAMRRHSSALVIKLQEMVSTYAEAKASNMGQIGPGTRIAHVGQMVDVCVGEAAEVVGTSRLENGTILSEKGAATHVGAGVVAEDFIIAEGAAVEDGAVLHTCYVGQGTRLGKQFSAENSLFFANCEGFHGEACSIFAGPYTVTHHKSTLLIAGIYSFYNAGSGTNQSNHMYKLGPVHQG</sequence>
<reference evidence="2" key="1">
    <citation type="submission" date="2018-05" db="EMBL/GenBank/DDBJ databases">
        <authorList>
            <person name="Lanie J.A."/>
            <person name="Ng W.-L."/>
            <person name="Kazmierczak K.M."/>
            <person name="Andrzejewski T.M."/>
            <person name="Davidsen T.M."/>
            <person name="Wayne K.J."/>
            <person name="Tettelin H."/>
            <person name="Glass J.I."/>
            <person name="Rusch D."/>
            <person name="Podicherti R."/>
            <person name="Tsui H.-C.T."/>
            <person name="Winkler M.E."/>
        </authorList>
    </citation>
    <scope>NUCLEOTIDE SEQUENCE</scope>
</reference>
<dbReference type="SUPFAM" id="SSF51161">
    <property type="entry name" value="Trimeric LpxA-like enzymes"/>
    <property type="match status" value="1"/>
</dbReference>
<accession>A0A382PTI2</accession>
<dbReference type="EMBL" id="UINC01109676">
    <property type="protein sequence ID" value="SVC76649.1"/>
    <property type="molecule type" value="Genomic_DNA"/>
</dbReference>
<proteinExistence type="predicted"/>
<feature type="non-terminal residue" evidence="2">
    <location>
        <position position="326"/>
    </location>
</feature>
<protein>
    <recommendedName>
        <fullName evidence="1">DUF4954 domain-containing protein</fullName>
    </recommendedName>
</protein>
<dbReference type="Gene3D" id="2.160.10.10">
    <property type="entry name" value="Hexapeptide repeat proteins"/>
    <property type="match status" value="1"/>
</dbReference>
<evidence type="ECO:0000313" key="2">
    <source>
        <dbReference type="EMBL" id="SVC76649.1"/>
    </source>
</evidence>
<organism evidence="2">
    <name type="scientific">marine metagenome</name>
    <dbReference type="NCBI Taxonomy" id="408172"/>
    <lineage>
        <taxon>unclassified sequences</taxon>
        <taxon>metagenomes</taxon>
        <taxon>ecological metagenomes</taxon>
    </lineage>
</organism>
<evidence type="ECO:0000259" key="1">
    <source>
        <dbReference type="Pfam" id="PF16314"/>
    </source>
</evidence>
<gene>
    <name evidence="2" type="ORF">METZ01_LOCUS329503</name>
</gene>
<name>A0A382PTI2_9ZZZZ</name>
<dbReference type="Pfam" id="PF16314">
    <property type="entry name" value="DUF4954"/>
    <property type="match status" value="1"/>
</dbReference>
<dbReference type="InterPro" id="IPR011004">
    <property type="entry name" value="Trimer_LpxA-like_sf"/>
</dbReference>
<dbReference type="InterPro" id="IPR032533">
    <property type="entry name" value="DUF4954"/>
</dbReference>